<dbReference type="AlphaFoldDB" id="A0A1X7VVW8"/>
<name>A0A1X7VVW8_AMPQE</name>
<organism evidence="1">
    <name type="scientific">Amphimedon queenslandica</name>
    <name type="common">Sponge</name>
    <dbReference type="NCBI Taxonomy" id="400682"/>
    <lineage>
        <taxon>Eukaryota</taxon>
        <taxon>Metazoa</taxon>
        <taxon>Porifera</taxon>
        <taxon>Demospongiae</taxon>
        <taxon>Heteroscleromorpha</taxon>
        <taxon>Haplosclerida</taxon>
        <taxon>Niphatidae</taxon>
        <taxon>Amphimedon</taxon>
    </lineage>
</organism>
<evidence type="ECO:0000313" key="1">
    <source>
        <dbReference type="EnsemblMetazoa" id="Aqu2.1.44005_001"/>
    </source>
</evidence>
<reference evidence="1" key="1">
    <citation type="submission" date="2017-05" db="UniProtKB">
        <authorList>
            <consortium name="EnsemblMetazoa"/>
        </authorList>
    </citation>
    <scope>IDENTIFICATION</scope>
</reference>
<protein>
    <submittedName>
        <fullName evidence="1">Uncharacterized protein</fullName>
    </submittedName>
</protein>
<proteinExistence type="predicted"/>
<dbReference type="EnsemblMetazoa" id="Aqu2.1.44005_001">
    <property type="protein sequence ID" value="Aqu2.1.44005_001"/>
    <property type="gene ID" value="Aqu2.1.44005"/>
</dbReference>
<sequence length="34" mass="3710">MSRVVGDGFFWSSLSNSTSCPMKLRFGDIAGRLS</sequence>
<accession>A0A1X7VVW8</accession>
<dbReference type="InParanoid" id="A0A1X7VVW8"/>